<accession>A0A835PU73</accession>
<dbReference type="EMBL" id="JADCNL010000012">
    <property type="protein sequence ID" value="KAG0457724.1"/>
    <property type="molecule type" value="Genomic_DNA"/>
</dbReference>
<gene>
    <name evidence="1" type="ORF">HPP92_022881</name>
</gene>
<dbReference type="AlphaFoldDB" id="A0A835PU73"/>
<keyword evidence="2" id="KW-1185">Reference proteome</keyword>
<organism evidence="1 2">
    <name type="scientific">Vanilla planifolia</name>
    <name type="common">Vanilla</name>
    <dbReference type="NCBI Taxonomy" id="51239"/>
    <lineage>
        <taxon>Eukaryota</taxon>
        <taxon>Viridiplantae</taxon>
        <taxon>Streptophyta</taxon>
        <taxon>Embryophyta</taxon>
        <taxon>Tracheophyta</taxon>
        <taxon>Spermatophyta</taxon>
        <taxon>Magnoliopsida</taxon>
        <taxon>Liliopsida</taxon>
        <taxon>Asparagales</taxon>
        <taxon>Orchidaceae</taxon>
        <taxon>Vanilloideae</taxon>
        <taxon>Vanilleae</taxon>
        <taxon>Vanilla</taxon>
    </lineage>
</organism>
<evidence type="ECO:0000313" key="1">
    <source>
        <dbReference type="EMBL" id="KAG0457724.1"/>
    </source>
</evidence>
<dbReference type="Proteomes" id="UP000636800">
    <property type="component" value="Chromosome 12"/>
</dbReference>
<evidence type="ECO:0000313" key="2">
    <source>
        <dbReference type="Proteomes" id="UP000636800"/>
    </source>
</evidence>
<reference evidence="1 2" key="1">
    <citation type="journal article" date="2020" name="Nat. Food">
        <title>A phased Vanilla planifolia genome enables genetic improvement of flavour and production.</title>
        <authorList>
            <person name="Hasing T."/>
            <person name="Tang H."/>
            <person name="Brym M."/>
            <person name="Khazi F."/>
            <person name="Huang T."/>
            <person name="Chambers A.H."/>
        </authorList>
    </citation>
    <scope>NUCLEOTIDE SEQUENCE [LARGE SCALE GENOMIC DNA]</scope>
    <source>
        <tissue evidence="1">Leaf</tissue>
    </source>
</reference>
<name>A0A835PU73_VANPL</name>
<dbReference type="OrthoDB" id="289038at2759"/>
<protein>
    <submittedName>
        <fullName evidence="1">Uncharacterized protein</fullName>
    </submittedName>
</protein>
<proteinExistence type="predicted"/>
<comment type="caution">
    <text evidence="1">The sequence shown here is derived from an EMBL/GenBank/DDBJ whole genome shotgun (WGS) entry which is preliminary data.</text>
</comment>
<sequence>MSLAIDNVSSDGWEVAGGAMVDGKVVAVWQPRAEDVGNERSRHNVVRQCETNTV</sequence>